<dbReference type="Proteomes" id="UP001489902">
    <property type="component" value="Chromosome 5"/>
</dbReference>
<evidence type="ECO:0000313" key="10">
    <source>
        <dbReference type="EMBL" id="WZH48386.1"/>
    </source>
</evidence>
<evidence type="ECO:0000256" key="6">
    <source>
        <dbReference type="ARBA" id="ARBA00023163"/>
    </source>
</evidence>
<dbReference type="CDD" id="cd12148">
    <property type="entry name" value="fungal_TF_MHR"/>
    <property type="match status" value="1"/>
</dbReference>
<dbReference type="PANTHER" id="PTHR47782">
    <property type="entry name" value="ZN(II)2CYS6 TRANSCRIPTION FACTOR (EUROFUNG)-RELATED"/>
    <property type="match status" value="1"/>
</dbReference>
<evidence type="ECO:0000256" key="7">
    <source>
        <dbReference type="ARBA" id="ARBA00023242"/>
    </source>
</evidence>
<dbReference type="PANTHER" id="PTHR47782:SF12">
    <property type="entry name" value="ZN(II)2CYS6 TRANSCRIPTION FACTOR (EUROFUNG)"/>
    <property type="match status" value="1"/>
</dbReference>
<name>A0ABZ2X6E4_9HYPO</name>
<evidence type="ECO:0000256" key="8">
    <source>
        <dbReference type="SAM" id="MobiDB-lite"/>
    </source>
</evidence>
<dbReference type="InterPro" id="IPR052202">
    <property type="entry name" value="Yeast_MetPath_Reg"/>
</dbReference>
<keyword evidence="4" id="KW-0805">Transcription regulation</keyword>
<protein>
    <submittedName>
        <fullName evidence="10">Fungal-specific transcription factor domain-containing protein</fullName>
    </submittedName>
</protein>
<keyword evidence="2" id="KW-0479">Metal-binding</keyword>
<keyword evidence="3" id="KW-0862">Zinc</keyword>
<evidence type="ECO:0000256" key="4">
    <source>
        <dbReference type="ARBA" id="ARBA00023015"/>
    </source>
</evidence>
<feature type="region of interest" description="Disordered" evidence="8">
    <location>
        <begin position="92"/>
        <end position="119"/>
    </location>
</feature>
<reference evidence="10 11" key="1">
    <citation type="submission" date="2024-04" db="EMBL/GenBank/DDBJ databases">
        <title>Complete genome sequence of Fusarium acuminatum.</title>
        <authorList>
            <person name="Lan B."/>
        </authorList>
    </citation>
    <scope>NUCLEOTIDE SEQUENCE [LARGE SCALE GENOMIC DNA]</scope>
    <source>
        <strain evidence="10">1A</strain>
    </source>
</reference>
<evidence type="ECO:0000256" key="2">
    <source>
        <dbReference type="ARBA" id="ARBA00022723"/>
    </source>
</evidence>
<dbReference type="InterPro" id="IPR007219">
    <property type="entry name" value="XnlR_reg_dom"/>
</dbReference>
<proteinExistence type="predicted"/>
<dbReference type="SMART" id="SM00906">
    <property type="entry name" value="Fungal_trans"/>
    <property type="match status" value="1"/>
</dbReference>
<sequence>MFQAADGHFSATVHIQRASLAKESAQRASMRDQSDHNIQAVKHCTIHPPLSAFHFSDYQNSYINALEERIAFLEARLPAHAQDHFEALAPFSTVDDNNDQTNAQPYPESTSSHRGSVSEDVDGYERNSIIDGVAYLSLCASGTAEATPDPTYLGSSSGAAIARMIQGSIFHNSRHATRLNRHSTRATHPVDPYLDSLSPTLHFHSDESSQSFPFPDEACHLFDIFFDRMHTRWPILDRKKYTELFAIQYQQGSLSITQRSIMHLIYAIAARFEQLTRKPSQVDHEKHLLAAIEPMDYILEQHNLATVQFLLLLAVHGQRSPYGAGAWSQVRYAVSLCIELGLHRERQGPPPDPDAARDLEIRRRAFWSCYGLDRGTSVVLGRAFAISDRDINVAMPNPGREFWDLTHAASATEDHGTEWCNIEPFIHIIKLEKIQSRIHRTVFRVDKDIFSGPVEERVKLDGKMASIRSNLDIWIETTPQSPKDNGKITWLYDPESTNQDAGDFYSLLFSYHVVEATQACSQSLTVFGEKWAGAVKYRDIFDALSGSLLKTLISPGGLSGHVGMGIPERRPLQTRFDQGGSSFESNAAVPPRQATSHNESGQEDMTMRGLVSDAVKEAFMEVDEEAPGGWHGWHMWNEMLGEGNDTADFSNDSFTSGATKGCKDVWNLSQNDLDLSRGWE</sequence>
<keyword evidence="11" id="KW-1185">Reference proteome</keyword>
<feature type="domain" description="Xylanolytic transcriptional activator regulatory" evidence="9">
    <location>
        <begin position="326"/>
        <end position="402"/>
    </location>
</feature>
<evidence type="ECO:0000313" key="11">
    <source>
        <dbReference type="Proteomes" id="UP001489902"/>
    </source>
</evidence>
<evidence type="ECO:0000256" key="3">
    <source>
        <dbReference type="ARBA" id="ARBA00022833"/>
    </source>
</evidence>
<gene>
    <name evidence="10" type="ORF">QYS62_009560</name>
</gene>
<feature type="compositionally biased region" description="Polar residues" evidence="8">
    <location>
        <begin position="99"/>
        <end position="115"/>
    </location>
</feature>
<feature type="region of interest" description="Disordered" evidence="8">
    <location>
        <begin position="577"/>
        <end position="604"/>
    </location>
</feature>
<accession>A0ABZ2X6E4</accession>
<dbReference type="Pfam" id="PF04082">
    <property type="entry name" value="Fungal_trans"/>
    <property type="match status" value="1"/>
</dbReference>
<keyword evidence="7" id="KW-0539">Nucleus</keyword>
<dbReference type="EMBL" id="CP151264">
    <property type="protein sequence ID" value="WZH48386.1"/>
    <property type="molecule type" value="Genomic_DNA"/>
</dbReference>
<organism evidence="10 11">
    <name type="scientific">Fusarium acuminatum</name>
    <dbReference type="NCBI Taxonomy" id="5515"/>
    <lineage>
        <taxon>Eukaryota</taxon>
        <taxon>Fungi</taxon>
        <taxon>Dikarya</taxon>
        <taxon>Ascomycota</taxon>
        <taxon>Pezizomycotina</taxon>
        <taxon>Sordariomycetes</taxon>
        <taxon>Hypocreomycetidae</taxon>
        <taxon>Hypocreales</taxon>
        <taxon>Nectriaceae</taxon>
        <taxon>Fusarium</taxon>
        <taxon>Fusarium tricinctum species complex</taxon>
    </lineage>
</organism>
<keyword evidence="5" id="KW-0238">DNA-binding</keyword>
<comment type="subcellular location">
    <subcellularLocation>
        <location evidence="1">Nucleus</location>
    </subcellularLocation>
</comment>
<keyword evidence="6" id="KW-0804">Transcription</keyword>
<evidence type="ECO:0000256" key="5">
    <source>
        <dbReference type="ARBA" id="ARBA00023125"/>
    </source>
</evidence>
<evidence type="ECO:0000259" key="9">
    <source>
        <dbReference type="SMART" id="SM00906"/>
    </source>
</evidence>
<evidence type="ECO:0000256" key="1">
    <source>
        <dbReference type="ARBA" id="ARBA00004123"/>
    </source>
</evidence>